<dbReference type="PANTHER" id="PTHR34475">
    <property type="match status" value="1"/>
</dbReference>
<dbReference type="RefSeq" id="WP_043874808.1">
    <property type="nucleotide sequence ID" value="NZ_CCVW01000003.1"/>
</dbReference>
<name>A0A078KZE0_9GAMM</name>
<dbReference type="GO" id="GO:0003677">
    <property type="term" value="F:DNA binding"/>
    <property type="evidence" value="ECO:0007669"/>
    <property type="project" value="InterPro"/>
</dbReference>
<organism evidence="2 3">
    <name type="scientific">Legionella massiliensis</name>
    <dbReference type="NCBI Taxonomy" id="1034943"/>
    <lineage>
        <taxon>Bacteria</taxon>
        <taxon>Pseudomonadati</taxon>
        <taxon>Pseudomonadota</taxon>
        <taxon>Gammaproteobacteria</taxon>
        <taxon>Legionellales</taxon>
        <taxon>Legionellaceae</taxon>
        <taxon>Legionella</taxon>
    </lineage>
</organism>
<dbReference type="PANTHER" id="PTHR34475:SF1">
    <property type="entry name" value="CYTOSKELETON PROTEIN RODZ"/>
    <property type="match status" value="1"/>
</dbReference>
<proteinExistence type="predicted"/>
<protein>
    <submittedName>
        <fullName evidence="2">Cytoskeleton protein RodZ</fullName>
    </submittedName>
</protein>
<sequence length="190" mass="21432">MNTTTLMDEIHNGTQDKPGMQLALVREKRGYSQEYVAGKLHLRVRIIELLESDDYEQMPEPVFIKGYLRAYAKLLGVPAEPLLETFNNMYTTERKLEKALWQSKRESNKGERVLRLLTGLIAVGAVVAVGLWWQKNKDNQQVFSAKSAPVVAEVTPSETEVRLTDLSKMHSVLNPPSFNNQITPMETTGG</sequence>
<dbReference type="InterPro" id="IPR010982">
    <property type="entry name" value="Lambda_DNA-bd_dom_sf"/>
</dbReference>
<dbReference type="EMBL" id="CCSB01000003">
    <property type="protein sequence ID" value="CDZ78286.1"/>
    <property type="molecule type" value="Genomic_DNA"/>
</dbReference>
<dbReference type="Gene3D" id="1.10.260.40">
    <property type="entry name" value="lambda repressor-like DNA-binding domains"/>
    <property type="match status" value="1"/>
</dbReference>
<feature type="transmembrane region" description="Helical" evidence="1">
    <location>
        <begin position="113"/>
        <end position="133"/>
    </location>
</feature>
<keyword evidence="3" id="KW-1185">Reference proteome</keyword>
<dbReference type="InterPro" id="IPR001387">
    <property type="entry name" value="Cro/C1-type_HTH"/>
</dbReference>
<gene>
    <name evidence="2" type="primary">rodZ</name>
    <name evidence="2" type="ORF">BN59_02596</name>
</gene>
<dbReference type="AlphaFoldDB" id="A0A078KZE0"/>
<evidence type="ECO:0000256" key="1">
    <source>
        <dbReference type="SAM" id="Phobius"/>
    </source>
</evidence>
<keyword evidence="1" id="KW-0812">Transmembrane</keyword>
<accession>A0A078KZE0</accession>
<dbReference type="CDD" id="cd00093">
    <property type="entry name" value="HTH_XRE"/>
    <property type="match status" value="1"/>
</dbReference>
<dbReference type="SUPFAM" id="SSF47413">
    <property type="entry name" value="lambda repressor-like DNA-binding domains"/>
    <property type="match status" value="1"/>
</dbReference>
<reference evidence="2 3" key="1">
    <citation type="submission" date="2014-06" db="EMBL/GenBank/DDBJ databases">
        <authorList>
            <person name="Urmite Genomes Urmite Genomes"/>
        </authorList>
    </citation>
    <scope>NUCLEOTIDE SEQUENCE [LARGE SCALE GENOMIC DNA]</scope>
</reference>
<dbReference type="Pfam" id="PF13413">
    <property type="entry name" value="HTH_25"/>
    <property type="match status" value="1"/>
</dbReference>
<dbReference type="Proteomes" id="UP000044071">
    <property type="component" value="Unassembled WGS sequence"/>
</dbReference>
<evidence type="ECO:0000313" key="3">
    <source>
        <dbReference type="Proteomes" id="UP000044071"/>
    </source>
</evidence>
<dbReference type="OrthoDB" id="9790252at2"/>
<dbReference type="STRING" id="1034943.BN59_02596"/>
<keyword evidence="1" id="KW-1133">Transmembrane helix</keyword>
<dbReference type="eggNOG" id="COG1426">
    <property type="taxonomic scope" value="Bacteria"/>
</dbReference>
<dbReference type="InterPro" id="IPR050400">
    <property type="entry name" value="Bact_Cytoskel_RodZ"/>
</dbReference>
<evidence type="ECO:0000313" key="2">
    <source>
        <dbReference type="EMBL" id="CDZ78286.1"/>
    </source>
</evidence>
<keyword evidence="1" id="KW-0472">Membrane</keyword>